<comment type="caution">
    <text evidence="2">The sequence shown here is derived from an EMBL/GenBank/DDBJ whole genome shotgun (WGS) entry which is preliminary data.</text>
</comment>
<feature type="compositionally biased region" description="Basic and acidic residues" evidence="1">
    <location>
        <begin position="143"/>
        <end position="153"/>
    </location>
</feature>
<dbReference type="GeneID" id="63781851"/>
<protein>
    <submittedName>
        <fullName evidence="2">Uncharacterized protein</fullName>
    </submittedName>
</protein>
<sequence>MIGPSCERAKWRLRESGAELLFPANTTGNQFSALTGGMVQEDCRAERRGKRDESNKKPHSYCGLGCSSQLSSICSLPCPRHSDRSHQSDCLDVRPTTDADFLQPFSCDRGLFPPRVGLSRQRIVAHLPLSICLRCAAPKLNESDERQNKHEPEAPSPPRIPYDRTRVVGIRTHCVPN</sequence>
<reference evidence="2 3" key="1">
    <citation type="submission" date="2016-07" db="EMBL/GenBank/DDBJ databases">
        <title>Pervasive Adenine N6-methylation of Active Genes in Fungi.</title>
        <authorList>
            <consortium name="DOE Joint Genome Institute"/>
            <person name="Mondo S.J."/>
            <person name="Dannebaum R.O."/>
            <person name="Kuo R.C."/>
            <person name="Labutti K."/>
            <person name="Haridas S."/>
            <person name="Kuo A."/>
            <person name="Salamov A."/>
            <person name="Ahrendt S.R."/>
            <person name="Lipzen A."/>
            <person name="Sullivan W."/>
            <person name="Andreopoulos W.B."/>
            <person name="Clum A."/>
            <person name="Lindquist E."/>
            <person name="Daum C."/>
            <person name="Ramamoorthy G.K."/>
            <person name="Gryganskyi A."/>
            <person name="Culley D."/>
            <person name="Magnuson J.K."/>
            <person name="James T.Y."/>
            <person name="O'Malley M.A."/>
            <person name="Stajich J.E."/>
            <person name="Spatafora J.W."/>
            <person name="Visel A."/>
            <person name="Grigoriev I.V."/>
        </authorList>
    </citation>
    <scope>NUCLEOTIDE SEQUENCE [LARGE SCALE GENOMIC DNA]</scope>
    <source>
        <strain evidence="2 3">CBS 129021</strain>
    </source>
</reference>
<keyword evidence="3" id="KW-1185">Reference proteome</keyword>
<evidence type="ECO:0000313" key="2">
    <source>
        <dbReference type="EMBL" id="ORY58216.1"/>
    </source>
</evidence>
<gene>
    <name evidence="2" type="ORF">BCR38DRAFT_78331</name>
</gene>
<organism evidence="2 3">
    <name type="scientific">Pseudomassariella vexata</name>
    <dbReference type="NCBI Taxonomy" id="1141098"/>
    <lineage>
        <taxon>Eukaryota</taxon>
        <taxon>Fungi</taxon>
        <taxon>Dikarya</taxon>
        <taxon>Ascomycota</taxon>
        <taxon>Pezizomycotina</taxon>
        <taxon>Sordariomycetes</taxon>
        <taxon>Xylariomycetidae</taxon>
        <taxon>Amphisphaeriales</taxon>
        <taxon>Pseudomassariaceae</taxon>
        <taxon>Pseudomassariella</taxon>
    </lineage>
</organism>
<dbReference type="RefSeq" id="XP_040711251.1">
    <property type="nucleotide sequence ID" value="XM_040865639.1"/>
</dbReference>
<dbReference type="InParanoid" id="A0A1Y2DGH4"/>
<evidence type="ECO:0000256" key="1">
    <source>
        <dbReference type="SAM" id="MobiDB-lite"/>
    </source>
</evidence>
<name>A0A1Y2DGH4_9PEZI</name>
<evidence type="ECO:0000313" key="3">
    <source>
        <dbReference type="Proteomes" id="UP000193689"/>
    </source>
</evidence>
<dbReference type="EMBL" id="MCFJ01000017">
    <property type="protein sequence ID" value="ORY58216.1"/>
    <property type="molecule type" value="Genomic_DNA"/>
</dbReference>
<feature type="region of interest" description="Disordered" evidence="1">
    <location>
        <begin position="143"/>
        <end position="162"/>
    </location>
</feature>
<dbReference type="Proteomes" id="UP000193689">
    <property type="component" value="Unassembled WGS sequence"/>
</dbReference>
<accession>A0A1Y2DGH4</accession>
<proteinExistence type="predicted"/>
<dbReference type="AlphaFoldDB" id="A0A1Y2DGH4"/>